<dbReference type="Proteomes" id="UP000324222">
    <property type="component" value="Unassembled WGS sequence"/>
</dbReference>
<dbReference type="EMBL" id="VSRR010010759">
    <property type="protein sequence ID" value="MPC52292.1"/>
    <property type="molecule type" value="Genomic_DNA"/>
</dbReference>
<protein>
    <submittedName>
        <fullName evidence="1">Uncharacterized protein</fullName>
    </submittedName>
</protein>
<gene>
    <name evidence="1" type="ORF">E2C01_046156</name>
</gene>
<organism evidence="1 2">
    <name type="scientific">Portunus trituberculatus</name>
    <name type="common">Swimming crab</name>
    <name type="synonym">Neptunus trituberculatus</name>
    <dbReference type="NCBI Taxonomy" id="210409"/>
    <lineage>
        <taxon>Eukaryota</taxon>
        <taxon>Metazoa</taxon>
        <taxon>Ecdysozoa</taxon>
        <taxon>Arthropoda</taxon>
        <taxon>Crustacea</taxon>
        <taxon>Multicrustacea</taxon>
        <taxon>Malacostraca</taxon>
        <taxon>Eumalacostraca</taxon>
        <taxon>Eucarida</taxon>
        <taxon>Decapoda</taxon>
        <taxon>Pleocyemata</taxon>
        <taxon>Brachyura</taxon>
        <taxon>Eubrachyura</taxon>
        <taxon>Portunoidea</taxon>
        <taxon>Portunidae</taxon>
        <taxon>Portuninae</taxon>
        <taxon>Portunus</taxon>
    </lineage>
</organism>
<dbReference type="OrthoDB" id="6378669at2759"/>
<accession>A0A5B7G073</accession>
<dbReference type="AlphaFoldDB" id="A0A5B7G073"/>
<dbReference type="Pfam" id="PF13384">
    <property type="entry name" value="HTH_23"/>
    <property type="match status" value="1"/>
</dbReference>
<reference evidence="1 2" key="1">
    <citation type="submission" date="2019-05" db="EMBL/GenBank/DDBJ databases">
        <title>Another draft genome of Portunus trituberculatus and its Hox gene families provides insights of decapod evolution.</title>
        <authorList>
            <person name="Jeong J.-H."/>
            <person name="Song I."/>
            <person name="Kim S."/>
            <person name="Choi T."/>
            <person name="Kim D."/>
            <person name="Ryu S."/>
            <person name="Kim W."/>
        </authorList>
    </citation>
    <scope>NUCLEOTIDE SEQUENCE [LARGE SCALE GENOMIC DNA]</scope>
    <source>
        <tissue evidence="1">Muscle</tissue>
    </source>
</reference>
<name>A0A5B7G073_PORTR</name>
<proteinExistence type="predicted"/>
<evidence type="ECO:0000313" key="2">
    <source>
        <dbReference type="Proteomes" id="UP000324222"/>
    </source>
</evidence>
<sequence length="121" mass="14370">MGRCLYNETDPAERLLFMWLWSGGVSFRSIAKQTRRSPTTVRKWVRRLLGQDLNGMTCNQMDVTIPFSCVNNDHLHFQSFFDEISPLELPRNIFVIIYNIIIQDYVIPYISHEKTCCYEWE</sequence>
<comment type="caution">
    <text evidence="1">The sequence shown here is derived from an EMBL/GenBank/DDBJ whole genome shotgun (WGS) entry which is preliminary data.</text>
</comment>
<keyword evidence="2" id="KW-1185">Reference proteome</keyword>
<evidence type="ECO:0000313" key="1">
    <source>
        <dbReference type="EMBL" id="MPC52292.1"/>
    </source>
</evidence>